<sequence>MFQSLLIIILIVSTPLLGNPEPHRVRRLQTRPMDAICPSYCECLREDTNDGTPAYSVECHVGTDTLPIACARKWLSLKLNLHNYTGPLQPRSFRTKPIFSYCHELASLYIRQTGENPVGFALRSLLQGLMNLRRIWLHHVNVETDSVESSNFFKAPPKLELIAFSDCSVNLNANKPLFFDTPMSLQQLRLTNVSLKGSLSSQLLVNLCHTSTNAFRSNDIVSLYLDRNYLKSLDRNSLLGCRNLRVLQLSYNQLTGSLEEVMGLSSRIIRQNWTFKKTLAAAESLEYGVLGHTPCLEALDLSGNFITGIRSPLWAYGREGTKIHSLTELKTISLSSNNLTYIVRGAFQGAPNLREIDLSRNPKLFCPMHLETPAFYSYIDPYIFGGVQKLTKVYWDFADKTCILSSMMSESSYGVLSEGLFKLFASRSLCLTEVLRKPPISNGKLAHSGTTTSVTDVNQKKLPAIGQSAKKSRTLSSWAAIDIVSSFLCGLIAPLLIVLFVVLAVRSKALLEVVASCCNKGRGSPAVGKTENHLTGELQRPHSSSCYTLPSNGRRPGLLLLCDEEAERLNNGLRSSSLQNLCLACLDQPTSSSTAATHLQPLEFYDNCKHLTTSFLGSGKAPAHQRVRRTTGTEITRVLVESQERPLDAKMNCINLRSSRTVLRKQGGSYRIEGVKNFVLIPFVCVCGLLFYLHAVPCIIPNCNDPLNTNTASLSDESFIFIGGYPRSGTTLMRVLLDVHPSVRCGPETHILPHMLYLYSFKINRMFGRLHGANITHELVDSIFVRAISTLLHSTGPDAERLCAKDPFIDLCLKQLLHLYPKSQFILMVRDGRAVTSSVLRRRIRITNVDYSKPETVLEAWDKHYKHVLPDCKNSSRCRVVRYEDLVLRPREQMTSILEWLGVPWDDVVLQHDQNMQEVNLPQQERSTSQVVFPIYTEALTQWSLPASGIPQSLVQKSKSYEMMRHFGYADLEIPPSYGIPEPEVRKRAQMLEKNEEFRKLFNL</sequence>
<organism evidence="10 11">
    <name type="scientific">Taenia crassiceps</name>
    <dbReference type="NCBI Taxonomy" id="6207"/>
    <lineage>
        <taxon>Eukaryota</taxon>
        <taxon>Metazoa</taxon>
        <taxon>Spiralia</taxon>
        <taxon>Lophotrochozoa</taxon>
        <taxon>Platyhelminthes</taxon>
        <taxon>Cestoda</taxon>
        <taxon>Eucestoda</taxon>
        <taxon>Cyclophyllidea</taxon>
        <taxon>Taeniidae</taxon>
        <taxon>Taenia</taxon>
    </lineage>
</organism>
<dbReference type="InterPro" id="IPR003591">
    <property type="entry name" value="Leu-rich_rpt_typical-subtyp"/>
</dbReference>
<evidence type="ECO:0000256" key="9">
    <source>
        <dbReference type="SAM" id="SignalP"/>
    </source>
</evidence>
<comment type="catalytic activity">
    <reaction evidence="6 7">
        <text>L-tyrosyl-[protein] + 3'-phosphoadenylyl sulfate = O-sulfo-L-tyrosine-[protein] + adenosine 3',5'-bisphosphate + H(+)</text>
        <dbReference type="Rhea" id="RHEA:16801"/>
        <dbReference type="Rhea" id="RHEA-COMP:10136"/>
        <dbReference type="Rhea" id="RHEA-COMP:11688"/>
        <dbReference type="ChEBI" id="CHEBI:15378"/>
        <dbReference type="ChEBI" id="CHEBI:46858"/>
        <dbReference type="ChEBI" id="CHEBI:58339"/>
        <dbReference type="ChEBI" id="CHEBI:58343"/>
        <dbReference type="ChEBI" id="CHEBI:65286"/>
        <dbReference type="EC" id="2.8.2.20"/>
    </reaction>
</comment>
<evidence type="ECO:0000256" key="6">
    <source>
        <dbReference type="ARBA" id="ARBA00048460"/>
    </source>
</evidence>
<evidence type="ECO:0000256" key="4">
    <source>
        <dbReference type="ARBA" id="ARBA00022679"/>
    </source>
</evidence>
<keyword evidence="8" id="KW-0812">Transmembrane</keyword>
<keyword evidence="11" id="KW-1185">Reference proteome</keyword>
<keyword evidence="8" id="KW-0472">Membrane</keyword>
<reference evidence="10 11" key="1">
    <citation type="journal article" date="2022" name="Front. Cell. Infect. Microbiol.">
        <title>The Genomes of Two Strains of Taenia crassiceps the Animal Model for the Study of Human Cysticercosis.</title>
        <authorList>
            <person name="Bobes R.J."/>
            <person name="Estrada K."/>
            <person name="Rios-Valencia D.G."/>
            <person name="Calderon-Gallegos A."/>
            <person name="de la Torre P."/>
            <person name="Carrero J.C."/>
            <person name="Sanchez-Flores A."/>
            <person name="Laclette J.P."/>
        </authorList>
    </citation>
    <scope>NUCLEOTIDE SEQUENCE [LARGE SCALE GENOMIC DNA]</scope>
    <source>
        <strain evidence="10">WFUcys</strain>
    </source>
</reference>
<evidence type="ECO:0000313" key="11">
    <source>
        <dbReference type="Proteomes" id="UP001651158"/>
    </source>
</evidence>
<dbReference type="SMART" id="SM00369">
    <property type="entry name" value="LRR_TYP"/>
    <property type="match status" value="2"/>
</dbReference>
<keyword evidence="5" id="KW-0677">Repeat</keyword>
<comment type="caution">
    <text evidence="10">The sequence shown here is derived from an EMBL/GenBank/DDBJ whole genome shotgun (WGS) entry which is preliminary data.</text>
</comment>
<accession>A0ABR4QL22</accession>
<dbReference type="EC" id="2.8.2.20" evidence="2 7"/>
<feature type="chain" id="PRO_5046067808" description="Protein-tyrosine sulfotransferase" evidence="9">
    <location>
        <begin position="19"/>
        <end position="1004"/>
    </location>
</feature>
<dbReference type="InterPro" id="IPR001611">
    <property type="entry name" value="Leu-rich_rpt"/>
</dbReference>
<dbReference type="InterPro" id="IPR032675">
    <property type="entry name" value="LRR_dom_sf"/>
</dbReference>
<dbReference type="PANTHER" id="PTHR12788">
    <property type="entry name" value="PROTEIN-TYROSINE SULFOTRANSFERASE 2"/>
    <property type="match status" value="1"/>
</dbReference>
<dbReference type="Gene3D" id="3.40.50.300">
    <property type="entry name" value="P-loop containing nucleotide triphosphate hydrolases"/>
    <property type="match status" value="1"/>
</dbReference>
<feature type="signal peptide" evidence="9">
    <location>
        <begin position="1"/>
        <end position="18"/>
    </location>
</feature>
<evidence type="ECO:0000256" key="5">
    <source>
        <dbReference type="ARBA" id="ARBA00022737"/>
    </source>
</evidence>
<protein>
    <recommendedName>
        <fullName evidence="2 7">Protein-tyrosine sulfotransferase</fullName>
        <ecNumber evidence="2 7">2.8.2.20</ecNumber>
    </recommendedName>
</protein>
<dbReference type="PANTHER" id="PTHR12788:SF10">
    <property type="entry name" value="PROTEIN-TYROSINE SULFOTRANSFERASE"/>
    <property type="match status" value="1"/>
</dbReference>
<keyword evidence="9" id="KW-0732">Signal</keyword>
<gene>
    <name evidence="10" type="ORF">TcWFU_004811</name>
</gene>
<evidence type="ECO:0000256" key="1">
    <source>
        <dbReference type="ARBA" id="ARBA00009988"/>
    </source>
</evidence>
<evidence type="ECO:0000256" key="3">
    <source>
        <dbReference type="ARBA" id="ARBA00022614"/>
    </source>
</evidence>
<evidence type="ECO:0000256" key="7">
    <source>
        <dbReference type="RuleBase" id="RU365018"/>
    </source>
</evidence>
<evidence type="ECO:0000256" key="2">
    <source>
        <dbReference type="ARBA" id="ARBA00013262"/>
    </source>
</evidence>
<feature type="transmembrane region" description="Helical" evidence="8">
    <location>
        <begin position="674"/>
        <end position="693"/>
    </location>
</feature>
<dbReference type="Pfam" id="PF13855">
    <property type="entry name" value="LRR_8"/>
    <property type="match status" value="2"/>
</dbReference>
<dbReference type="Pfam" id="PF13469">
    <property type="entry name" value="Sulfotransfer_3"/>
    <property type="match status" value="1"/>
</dbReference>
<dbReference type="EMBL" id="JAKROA010000002">
    <property type="protein sequence ID" value="KAL5110307.1"/>
    <property type="molecule type" value="Genomic_DNA"/>
</dbReference>
<dbReference type="SUPFAM" id="SSF52058">
    <property type="entry name" value="L domain-like"/>
    <property type="match status" value="1"/>
</dbReference>
<comment type="similarity">
    <text evidence="1 7">Belongs to the protein sulfotransferase family.</text>
</comment>
<dbReference type="SUPFAM" id="SSF52540">
    <property type="entry name" value="P-loop containing nucleoside triphosphate hydrolases"/>
    <property type="match status" value="1"/>
</dbReference>
<dbReference type="PROSITE" id="PS51450">
    <property type="entry name" value="LRR"/>
    <property type="match status" value="1"/>
</dbReference>
<keyword evidence="4 7" id="KW-0808">Transferase</keyword>
<name>A0ABR4QL22_9CEST</name>
<comment type="function">
    <text evidence="7">Catalyzes the O-sulfation of tyrosine residues within acidic motifs of polypeptides, using 3'-phosphoadenylyl sulfate (PAPS) as cosubstrate.</text>
</comment>
<feature type="transmembrane region" description="Helical" evidence="8">
    <location>
        <begin position="478"/>
        <end position="505"/>
    </location>
</feature>
<keyword evidence="3" id="KW-0433">Leucine-rich repeat</keyword>
<proteinExistence type="inferred from homology"/>
<evidence type="ECO:0000256" key="8">
    <source>
        <dbReference type="SAM" id="Phobius"/>
    </source>
</evidence>
<keyword evidence="8" id="KW-1133">Transmembrane helix</keyword>
<dbReference type="InterPro" id="IPR027417">
    <property type="entry name" value="P-loop_NTPase"/>
</dbReference>
<evidence type="ECO:0000313" key="10">
    <source>
        <dbReference type="EMBL" id="KAL5110307.1"/>
    </source>
</evidence>
<dbReference type="InterPro" id="IPR026634">
    <property type="entry name" value="TPST-like"/>
</dbReference>
<dbReference type="Gene3D" id="3.80.10.10">
    <property type="entry name" value="Ribonuclease Inhibitor"/>
    <property type="match status" value="2"/>
</dbReference>
<dbReference type="Proteomes" id="UP001651158">
    <property type="component" value="Unassembled WGS sequence"/>
</dbReference>